<keyword evidence="1" id="KW-0732">Signal</keyword>
<reference evidence="3 4" key="1">
    <citation type="submission" date="2022-07" db="EMBL/GenBank/DDBJ databases">
        <title>Degradation activity of malathion, p-nitrophenol and potential low-temperature adaptation strategy of Rhodococcus sp. FXJ9.536.</title>
        <authorList>
            <person name="Huang J."/>
            <person name="Huang Y."/>
        </authorList>
    </citation>
    <scope>NUCLEOTIDE SEQUENCE [LARGE SCALE GENOMIC DNA]</scope>
    <source>
        <strain evidence="3 4">FXJ9.536</strain>
    </source>
</reference>
<dbReference type="Gene3D" id="3.40.50.1110">
    <property type="entry name" value="SGNH hydrolase"/>
    <property type="match status" value="1"/>
</dbReference>
<proteinExistence type="predicted"/>
<accession>A0ABT1QCA2</accession>
<evidence type="ECO:0000313" key="4">
    <source>
        <dbReference type="Proteomes" id="UP001524501"/>
    </source>
</evidence>
<keyword evidence="3" id="KW-0378">Hydrolase</keyword>
<evidence type="ECO:0000256" key="1">
    <source>
        <dbReference type="SAM" id="SignalP"/>
    </source>
</evidence>
<gene>
    <name evidence="3" type="ORF">NOF53_12090</name>
</gene>
<dbReference type="InterPro" id="IPR036514">
    <property type="entry name" value="SGNH_hydro_sf"/>
</dbReference>
<feature type="domain" description="SGNH hydrolase-type esterase" evidence="2">
    <location>
        <begin position="80"/>
        <end position="243"/>
    </location>
</feature>
<evidence type="ECO:0000313" key="3">
    <source>
        <dbReference type="EMBL" id="MCQ4119903.1"/>
    </source>
</evidence>
<dbReference type="GO" id="GO:0016787">
    <property type="term" value="F:hydrolase activity"/>
    <property type="evidence" value="ECO:0007669"/>
    <property type="project" value="UniProtKB-KW"/>
</dbReference>
<dbReference type="EMBL" id="JANFQF010000008">
    <property type="protein sequence ID" value="MCQ4119903.1"/>
    <property type="molecule type" value="Genomic_DNA"/>
</dbReference>
<dbReference type="SUPFAM" id="SSF52266">
    <property type="entry name" value="SGNH hydrolase"/>
    <property type="match status" value="1"/>
</dbReference>
<evidence type="ECO:0000259" key="2">
    <source>
        <dbReference type="Pfam" id="PF13472"/>
    </source>
</evidence>
<sequence length="256" mass="27537">MPLTNRKPTRTKRTPKAIALWTLIAITPVAVAAGFAWDTQRGAVSADRISGPPPVADFTPPQPDPAVVTRPDGGPLKVLFLGDSLTYGLYASNDAAGYRPQLVEAIREGGPVEERTAEQVGGKVADIKPQSYQSGGYSLAVVELGTNDVNRTDLPTFETNYRNLLTSVRASSPDVEFLCAGTWQDPKLGEPYDLVIERLCLENGGAYVDLSSLFLGEGYRGPADLPKHGGISDNFHPNDFGYTAISDALLYRLEIA</sequence>
<organism evidence="3 4">
    <name type="scientific">Rhodococcus tibetensis</name>
    <dbReference type="NCBI Taxonomy" id="2965064"/>
    <lineage>
        <taxon>Bacteria</taxon>
        <taxon>Bacillati</taxon>
        <taxon>Actinomycetota</taxon>
        <taxon>Actinomycetes</taxon>
        <taxon>Mycobacteriales</taxon>
        <taxon>Nocardiaceae</taxon>
        <taxon>Rhodococcus</taxon>
    </lineage>
</organism>
<keyword evidence="4" id="KW-1185">Reference proteome</keyword>
<dbReference type="RefSeq" id="WP_255968485.1">
    <property type="nucleotide sequence ID" value="NZ_JANFQF010000008.1"/>
</dbReference>
<dbReference type="Proteomes" id="UP001524501">
    <property type="component" value="Unassembled WGS sequence"/>
</dbReference>
<dbReference type="InterPro" id="IPR013830">
    <property type="entry name" value="SGNH_hydro"/>
</dbReference>
<feature type="chain" id="PRO_5047175363" evidence="1">
    <location>
        <begin position="33"/>
        <end position="256"/>
    </location>
</feature>
<protein>
    <submittedName>
        <fullName evidence="3">SGNH/GDSL hydrolase family protein</fullName>
    </submittedName>
</protein>
<dbReference type="CDD" id="cd00229">
    <property type="entry name" value="SGNH_hydrolase"/>
    <property type="match status" value="1"/>
</dbReference>
<name>A0ABT1QCA2_9NOCA</name>
<feature type="signal peptide" evidence="1">
    <location>
        <begin position="1"/>
        <end position="32"/>
    </location>
</feature>
<dbReference type="Pfam" id="PF13472">
    <property type="entry name" value="Lipase_GDSL_2"/>
    <property type="match status" value="1"/>
</dbReference>
<comment type="caution">
    <text evidence="3">The sequence shown here is derived from an EMBL/GenBank/DDBJ whole genome shotgun (WGS) entry which is preliminary data.</text>
</comment>